<name>A0A6B9LNR8_9CAUD</name>
<dbReference type="EMBL" id="MN812239">
    <property type="protein sequence ID" value="QHB40971.1"/>
    <property type="molecule type" value="Genomic_DNA"/>
</dbReference>
<proteinExistence type="predicted"/>
<accession>A0A6B9LNR8</accession>
<evidence type="ECO:0000313" key="1">
    <source>
        <dbReference type="EMBL" id="QHB40971.1"/>
    </source>
</evidence>
<protein>
    <submittedName>
        <fullName evidence="1">Uncharacterized protein</fullName>
    </submittedName>
</protein>
<organism evidence="1 2">
    <name type="scientific">Flavobacterium phage vB_FspS_tant8-1</name>
    <dbReference type="NCBI Taxonomy" id="2686278"/>
    <lineage>
        <taxon>Viruses</taxon>
        <taxon>Duplodnaviria</taxon>
        <taxon>Heunggongvirae</taxon>
        <taxon>Uroviricota</taxon>
        <taxon>Caudoviricetes</taxon>
        <taxon>Tantvirus</taxon>
        <taxon>Tantvirus tant</taxon>
    </lineage>
</organism>
<sequence length="56" mass="6482">MSIKKTFVALKAKDVKDATPQKFEIDQANKLLKLPKSQFELDDPKFMWNGIEISKK</sequence>
<gene>
    <name evidence="1" type="ORF">tant81_gp040</name>
</gene>
<evidence type="ECO:0000313" key="2">
    <source>
        <dbReference type="Proteomes" id="UP000464671"/>
    </source>
</evidence>
<reference evidence="1 2" key="1">
    <citation type="journal article" date="2020" name="Viruses">
        <title>Diversity and Host Interactions Among Virulent and Temperate Baltic Sea Flavobacterium Phages.</title>
        <authorList>
            <person name="Nilsson E."/>
            <person name="Bayfield O.W."/>
            <person name="Lundin D."/>
            <person name="Antson A.A."/>
            <person name="Holmfeldt K."/>
        </authorList>
    </citation>
    <scope>NUCLEOTIDE SEQUENCE [LARGE SCALE GENOMIC DNA]</scope>
</reference>
<dbReference type="Proteomes" id="UP000464671">
    <property type="component" value="Segment"/>
</dbReference>
<keyword evidence="2" id="KW-1185">Reference proteome</keyword>